<comment type="caution">
    <text evidence="3">The sequence shown here is derived from an EMBL/GenBank/DDBJ whole genome shotgun (WGS) entry which is preliminary data.</text>
</comment>
<gene>
    <name evidence="3" type="ORF">J2Z77_001018</name>
</gene>
<keyword evidence="1" id="KW-0723">Serine/threonine-protein kinase</keyword>
<evidence type="ECO:0000313" key="4">
    <source>
        <dbReference type="Proteomes" id="UP001519310"/>
    </source>
</evidence>
<dbReference type="Pfam" id="PF13581">
    <property type="entry name" value="HATPase_c_2"/>
    <property type="match status" value="1"/>
</dbReference>
<name>A0ABS4L0B7_STRAV</name>
<proteinExistence type="predicted"/>
<dbReference type="Proteomes" id="UP001519310">
    <property type="component" value="Unassembled WGS sequence"/>
</dbReference>
<dbReference type="InterPro" id="IPR050267">
    <property type="entry name" value="Anti-sigma-factor_SerPK"/>
</dbReference>
<evidence type="ECO:0000313" key="3">
    <source>
        <dbReference type="EMBL" id="MBP2035231.1"/>
    </source>
</evidence>
<reference evidence="3 4" key="1">
    <citation type="submission" date="2021-03" db="EMBL/GenBank/DDBJ databases">
        <title>Genomic Encyclopedia of Type Strains, Phase IV (KMG-IV): sequencing the most valuable type-strain genomes for metagenomic binning, comparative biology and taxonomic classification.</title>
        <authorList>
            <person name="Goeker M."/>
        </authorList>
    </citation>
    <scope>NUCLEOTIDE SEQUENCE [LARGE SCALE GENOMIC DNA]</scope>
    <source>
        <strain evidence="3 4">DSM 40526</strain>
    </source>
</reference>
<evidence type="ECO:0000259" key="2">
    <source>
        <dbReference type="Pfam" id="PF13581"/>
    </source>
</evidence>
<dbReference type="InterPro" id="IPR036890">
    <property type="entry name" value="HATPase_C_sf"/>
</dbReference>
<dbReference type="SUPFAM" id="SSF55874">
    <property type="entry name" value="ATPase domain of HSP90 chaperone/DNA topoisomerase II/histidine kinase"/>
    <property type="match status" value="1"/>
</dbReference>
<dbReference type="InterPro" id="IPR003594">
    <property type="entry name" value="HATPase_dom"/>
</dbReference>
<feature type="domain" description="Histidine kinase/HSP90-like ATPase" evidence="2">
    <location>
        <begin position="61"/>
        <end position="170"/>
    </location>
</feature>
<dbReference type="PANTHER" id="PTHR35526:SF3">
    <property type="entry name" value="ANTI-SIGMA-F FACTOR RSBW"/>
    <property type="match status" value="1"/>
</dbReference>
<accession>A0ABS4L0B7</accession>
<keyword evidence="4" id="KW-1185">Reference proteome</keyword>
<keyword evidence="1" id="KW-0418">Kinase</keyword>
<protein>
    <submittedName>
        <fullName evidence="3">Anti-sigma regulatory factor (Ser/Thr protein kinase)</fullName>
    </submittedName>
</protein>
<evidence type="ECO:0000256" key="1">
    <source>
        <dbReference type="ARBA" id="ARBA00022527"/>
    </source>
</evidence>
<sequence length="177" mass="19376">MTMARPTALSTACGAEWVRKNASTTWLTRHLGLWARNLEPLRPLCAPAARATDREASWPLPRDLSSAGRARRLARGSLRDWDLDQLTETAELLVSEVVGNALRHARGPVRLNLRATGDRLMCEVEDTCDTAPVRRTTDLGAEGGRGLDLLDLLSESWGSARTATGKSTWFVLSAPSR</sequence>
<keyword evidence="1" id="KW-0808">Transferase</keyword>
<dbReference type="CDD" id="cd16936">
    <property type="entry name" value="HATPase_RsbW-like"/>
    <property type="match status" value="1"/>
</dbReference>
<dbReference type="PANTHER" id="PTHR35526">
    <property type="entry name" value="ANTI-SIGMA-F FACTOR RSBW-RELATED"/>
    <property type="match status" value="1"/>
</dbReference>
<dbReference type="Gene3D" id="3.30.565.10">
    <property type="entry name" value="Histidine kinase-like ATPase, C-terminal domain"/>
    <property type="match status" value="1"/>
</dbReference>
<organism evidence="3 4">
    <name type="scientific">Streptomyces avidinii</name>
    <dbReference type="NCBI Taxonomy" id="1895"/>
    <lineage>
        <taxon>Bacteria</taxon>
        <taxon>Bacillati</taxon>
        <taxon>Actinomycetota</taxon>
        <taxon>Actinomycetes</taxon>
        <taxon>Kitasatosporales</taxon>
        <taxon>Streptomycetaceae</taxon>
        <taxon>Streptomyces</taxon>
    </lineage>
</organism>
<dbReference type="EMBL" id="JAGGLQ010000002">
    <property type="protein sequence ID" value="MBP2035231.1"/>
    <property type="molecule type" value="Genomic_DNA"/>
</dbReference>